<accession>A0A1G5QF49</accession>
<dbReference type="SUPFAM" id="SSF47616">
    <property type="entry name" value="GST C-terminal domain-like"/>
    <property type="match status" value="1"/>
</dbReference>
<dbReference type="GO" id="GO:0005737">
    <property type="term" value="C:cytoplasm"/>
    <property type="evidence" value="ECO:0007669"/>
    <property type="project" value="InterPro"/>
</dbReference>
<dbReference type="InterPro" id="IPR040079">
    <property type="entry name" value="Glutathione_S-Trfase"/>
</dbReference>
<gene>
    <name evidence="4" type="ORF">SAMN04488118_10449</name>
</gene>
<dbReference type="GO" id="GO:0006749">
    <property type="term" value="P:glutathione metabolic process"/>
    <property type="evidence" value="ECO:0007669"/>
    <property type="project" value="TreeGrafter"/>
</dbReference>
<dbReference type="Proteomes" id="UP000198767">
    <property type="component" value="Unassembled WGS sequence"/>
</dbReference>
<dbReference type="AlphaFoldDB" id="A0A1G5QF49"/>
<evidence type="ECO:0000256" key="1">
    <source>
        <dbReference type="ARBA" id="ARBA00010007"/>
    </source>
</evidence>
<dbReference type="InterPro" id="IPR010987">
    <property type="entry name" value="Glutathione-S-Trfase_C-like"/>
</dbReference>
<sequence>MTTLYDYWRSSASYRVRIALGLADMQWNTEIVDLLNADHRSDTHLTRNPQGLVPTLDLDGQMMAQSIAIIEYLDETRDLGLLPKSPMEKAKVRALAYAIAMEIHPICNLNVAKFAVQTSQGAIENKQWMQHFITKGLLAYEQLMPNGTYSYGESVTLADICLMPQIYNANRWDVDLGPMPKIRSVVSQLEKLPAFASAHPDNSPH</sequence>
<dbReference type="PANTHER" id="PTHR42673">
    <property type="entry name" value="MALEYLACETOACETATE ISOMERASE"/>
    <property type="match status" value="1"/>
</dbReference>
<name>A0A1G5QF49_9RHOB</name>
<protein>
    <submittedName>
        <fullName evidence="4">Maleylacetoacetate isomerase</fullName>
    </submittedName>
</protein>
<dbReference type="SFLD" id="SFLDS00019">
    <property type="entry name" value="Glutathione_Transferase_(cytos"/>
    <property type="match status" value="1"/>
</dbReference>
<dbReference type="InterPro" id="IPR036282">
    <property type="entry name" value="Glutathione-S-Trfase_C_sf"/>
</dbReference>
<dbReference type="SUPFAM" id="SSF52833">
    <property type="entry name" value="Thioredoxin-like"/>
    <property type="match status" value="1"/>
</dbReference>
<dbReference type="GO" id="GO:0006559">
    <property type="term" value="P:L-phenylalanine catabolic process"/>
    <property type="evidence" value="ECO:0007669"/>
    <property type="project" value="TreeGrafter"/>
</dbReference>
<dbReference type="SFLD" id="SFLDG00358">
    <property type="entry name" value="Main_(cytGST)"/>
    <property type="match status" value="1"/>
</dbReference>
<keyword evidence="5" id="KW-1185">Reference proteome</keyword>
<organism evidence="4 5">
    <name type="scientific">Epibacterium ulvae</name>
    <dbReference type="NCBI Taxonomy" id="1156985"/>
    <lineage>
        <taxon>Bacteria</taxon>
        <taxon>Pseudomonadati</taxon>
        <taxon>Pseudomonadota</taxon>
        <taxon>Alphaproteobacteria</taxon>
        <taxon>Rhodobacterales</taxon>
        <taxon>Roseobacteraceae</taxon>
        <taxon>Epibacterium</taxon>
    </lineage>
</organism>
<proteinExistence type="inferred from homology"/>
<dbReference type="EMBL" id="FMWG01000004">
    <property type="protein sequence ID" value="SCZ60226.1"/>
    <property type="molecule type" value="Genomic_DNA"/>
</dbReference>
<dbReference type="InterPro" id="IPR005955">
    <property type="entry name" value="GST_Zeta"/>
</dbReference>
<evidence type="ECO:0000313" key="5">
    <source>
        <dbReference type="Proteomes" id="UP000198767"/>
    </source>
</evidence>
<evidence type="ECO:0000259" key="3">
    <source>
        <dbReference type="PROSITE" id="PS50405"/>
    </source>
</evidence>
<dbReference type="InterPro" id="IPR034330">
    <property type="entry name" value="GST_Zeta_C"/>
</dbReference>
<dbReference type="OrthoDB" id="509852at2"/>
<reference evidence="4 5" key="1">
    <citation type="submission" date="2016-10" db="EMBL/GenBank/DDBJ databases">
        <authorList>
            <person name="de Groot N.N."/>
        </authorList>
    </citation>
    <scope>NUCLEOTIDE SEQUENCE [LARGE SCALE GENOMIC DNA]</scope>
    <source>
        <strain evidence="4 5">U95</strain>
    </source>
</reference>
<feature type="domain" description="GST C-terminal" evidence="3">
    <location>
        <begin position="85"/>
        <end position="205"/>
    </location>
</feature>
<keyword evidence="4" id="KW-0413">Isomerase</keyword>
<feature type="domain" description="GST N-terminal" evidence="2">
    <location>
        <begin position="1"/>
        <end position="81"/>
    </location>
</feature>
<dbReference type="InterPro" id="IPR004045">
    <property type="entry name" value="Glutathione_S-Trfase_N"/>
</dbReference>
<dbReference type="Gene3D" id="1.20.1050.10">
    <property type="match status" value="1"/>
</dbReference>
<dbReference type="GO" id="GO:0004364">
    <property type="term" value="F:glutathione transferase activity"/>
    <property type="evidence" value="ECO:0007669"/>
    <property type="project" value="TreeGrafter"/>
</dbReference>
<dbReference type="STRING" id="1156985.SAMN04488118_10449"/>
<evidence type="ECO:0000313" key="4">
    <source>
        <dbReference type="EMBL" id="SCZ60226.1"/>
    </source>
</evidence>
<dbReference type="GO" id="GO:0016034">
    <property type="term" value="F:maleylacetoacetate isomerase activity"/>
    <property type="evidence" value="ECO:0007669"/>
    <property type="project" value="TreeGrafter"/>
</dbReference>
<dbReference type="RefSeq" id="WP_090217722.1">
    <property type="nucleotide sequence ID" value="NZ_FMWG01000004.1"/>
</dbReference>
<dbReference type="PROSITE" id="PS50404">
    <property type="entry name" value="GST_NTER"/>
    <property type="match status" value="1"/>
</dbReference>
<dbReference type="Gene3D" id="3.40.30.10">
    <property type="entry name" value="Glutaredoxin"/>
    <property type="match status" value="1"/>
</dbReference>
<dbReference type="NCBIfam" id="TIGR01262">
    <property type="entry name" value="maiA"/>
    <property type="match status" value="1"/>
</dbReference>
<dbReference type="InterPro" id="IPR036249">
    <property type="entry name" value="Thioredoxin-like_sf"/>
</dbReference>
<dbReference type="PROSITE" id="PS50405">
    <property type="entry name" value="GST_CTER"/>
    <property type="match status" value="1"/>
</dbReference>
<comment type="similarity">
    <text evidence="1">Belongs to the GST superfamily. Zeta family.</text>
</comment>
<dbReference type="Pfam" id="PF13409">
    <property type="entry name" value="GST_N_2"/>
    <property type="match status" value="1"/>
</dbReference>
<evidence type="ECO:0000259" key="2">
    <source>
        <dbReference type="PROSITE" id="PS50404"/>
    </source>
</evidence>
<dbReference type="CDD" id="cd03191">
    <property type="entry name" value="GST_C_Zeta"/>
    <property type="match status" value="1"/>
</dbReference>
<dbReference type="PANTHER" id="PTHR42673:SF4">
    <property type="entry name" value="MALEYLACETOACETATE ISOMERASE"/>
    <property type="match status" value="1"/>
</dbReference>